<evidence type="ECO:0000256" key="1">
    <source>
        <dbReference type="SAM" id="MobiDB-lite"/>
    </source>
</evidence>
<evidence type="ECO:0000313" key="2">
    <source>
        <dbReference type="EMBL" id="VDN13791.1"/>
    </source>
</evidence>
<dbReference type="EMBL" id="UYRU01057367">
    <property type="protein sequence ID" value="VDN13791.1"/>
    <property type="molecule type" value="Genomic_DNA"/>
</dbReference>
<protein>
    <submittedName>
        <fullName evidence="2">Uncharacterized protein</fullName>
    </submittedName>
</protein>
<name>A0A3P7M6P9_DIBLA</name>
<gene>
    <name evidence="2" type="ORF">DILT_LOCUS9622</name>
</gene>
<dbReference type="InterPro" id="IPR046345">
    <property type="entry name" value="TraB_PrgY-like"/>
</dbReference>
<dbReference type="Proteomes" id="UP000281553">
    <property type="component" value="Unassembled WGS sequence"/>
</dbReference>
<dbReference type="OrthoDB" id="48306at2759"/>
<feature type="region of interest" description="Disordered" evidence="1">
    <location>
        <begin position="162"/>
        <end position="232"/>
    </location>
</feature>
<feature type="compositionally biased region" description="Low complexity" evidence="1">
    <location>
        <begin position="189"/>
        <end position="198"/>
    </location>
</feature>
<feature type="compositionally biased region" description="Acidic residues" evidence="1">
    <location>
        <begin position="221"/>
        <end position="232"/>
    </location>
</feature>
<evidence type="ECO:0000313" key="3">
    <source>
        <dbReference type="Proteomes" id="UP000281553"/>
    </source>
</evidence>
<dbReference type="AlphaFoldDB" id="A0A3P7M6P9"/>
<dbReference type="PANTHER" id="PTHR21530">
    <property type="entry name" value="PHEROMONE SHUTDOWN PROTEIN"/>
    <property type="match status" value="1"/>
</dbReference>
<feature type="non-terminal residue" evidence="2">
    <location>
        <position position="232"/>
    </location>
</feature>
<accession>A0A3P7M6P9</accession>
<keyword evidence="3" id="KW-1185">Reference proteome</keyword>
<proteinExistence type="predicted"/>
<sequence>MDQIGMAPGGEFRVAFKKASQQPHCHLVLGDRPINVTLSRTLDAFSLWQKIRLFCALVFNFESITPANRLAWFLAFAPFDPYRFRRGSFCDDKNQVICLTLLTCVYTLPISKEEIEAMKKHDLLEELLKNMAGSFPELSRVILEERDLYLARSIWEVCGFPQTPVAPPSNPKDGEGDSDQSVVHRHQGQQQPSPTSSPATNASHAVEEETEATTEKKEEASGDVEDASGEIR</sequence>
<dbReference type="PANTHER" id="PTHR21530:SF7">
    <property type="entry name" value="TRAB DOMAIN-CONTAINING PROTEIN"/>
    <property type="match status" value="1"/>
</dbReference>
<reference evidence="2 3" key="1">
    <citation type="submission" date="2018-11" db="EMBL/GenBank/DDBJ databases">
        <authorList>
            <consortium name="Pathogen Informatics"/>
        </authorList>
    </citation>
    <scope>NUCLEOTIDE SEQUENCE [LARGE SCALE GENOMIC DNA]</scope>
</reference>
<organism evidence="2 3">
    <name type="scientific">Dibothriocephalus latus</name>
    <name type="common">Fish tapeworm</name>
    <name type="synonym">Diphyllobothrium latum</name>
    <dbReference type="NCBI Taxonomy" id="60516"/>
    <lineage>
        <taxon>Eukaryota</taxon>
        <taxon>Metazoa</taxon>
        <taxon>Spiralia</taxon>
        <taxon>Lophotrochozoa</taxon>
        <taxon>Platyhelminthes</taxon>
        <taxon>Cestoda</taxon>
        <taxon>Eucestoda</taxon>
        <taxon>Diphyllobothriidea</taxon>
        <taxon>Diphyllobothriidae</taxon>
        <taxon>Dibothriocephalus</taxon>
    </lineage>
</organism>